<dbReference type="InterPro" id="IPR002919">
    <property type="entry name" value="TIL_dom"/>
</dbReference>
<evidence type="ECO:0000256" key="1">
    <source>
        <dbReference type="SAM" id="SignalP"/>
    </source>
</evidence>
<feature type="domain" description="TIL" evidence="2">
    <location>
        <begin position="38"/>
        <end position="93"/>
    </location>
</feature>
<evidence type="ECO:0000259" key="2">
    <source>
        <dbReference type="Pfam" id="PF01826"/>
    </source>
</evidence>
<sequence>MKATLMLCCVAVAISFVIADNYSIDESFFDKVGLNRECYGNQTFKSYSLCDKRCDQPESPEDCPDVTYVGCGCKPGYLALDKTYRKCVAKHECPK</sequence>
<feature type="signal peptide" evidence="1">
    <location>
        <begin position="1"/>
        <end position="19"/>
    </location>
</feature>
<dbReference type="Pfam" id="PF01826">
    <property type="entry name" value="TIL"/>
    <property type="match status" value="1"/>
</dbReference>
<reference evidence="3 4" key="1">
    <citation type="submission" date="2021-06" db="EMBL/GenBank/DDBJ databases">
        <title>Caerostris darwini draft genome.</title>
        <authorList>
            <person name="Kono N."/>
            <person name="Arakawa K."/>
        </authorList>
    </citation>
    <scope>NUCLEOTIDE SEQUENCE [LARGE SCALE GENOMIC DNA]</scope>
</reference>
<dbReference type="SUPFAM" id="SSF57567">
    <property type="entry name" value="Serine protease inhibitors"/>
    <property type="match status" value="1"/>
</dbReference>
<comment type="caution">
    <text evidence="3">The sequence shown here is derived from an EMBL/GenBank/DDBJ whole genome shotgun (WGS) entry which is preliminary data.</text>
</comment>
<evidence type="ECO:0000313" key="4">
    <source>
        <dbReference type="Proteomes" id="UP001054837"/>
    </source>
</evidence>
<dbReference type="CDD" id="cd19941">
    <property type="entry name" value="TIL"/>
    <property type="match status" value="1"/>
</dbReference>
<dbReference type="AlphaFoldDB" id="A0AAV4X9Y3"/>
<name>A0AAV4X9Y3_9ARAC</name>
<keyword evidence="4" id="KW-1185">Reference proteome</keyword>
<evidence type="ECO:0000313" key="3">
    <source>
        <dbReference type="EMBL" id="GIY91268.1"/>
    </source>
</evidence>
<organism evidence="3 4">
    <name type="scientific">Caerostris darwini</name>
    <dbReference type="NCBI Taxonomy" id="1538125"/>
    <lineage>
        <taxon>Eukaryota</taxon>
        <taxon>Metazoa</taxon>
        <taxon>Ecdysozoa</taxon>
        <taxon>Arthropoda</taxon>
        <taxon>Chelicerata</taxon>
        <taxon>Arachnida</taxon>
        <taxon>Araneae</taxon>
        <taxon>Araneomorphae</taxon>
        <taxon>Entelegynae</taxon>
        <taxon>Araneoidea</taxon>
        <taxon>Araneidae</taxon>
        <taxon>Caerostris</taxon>
    </lineage>
</organism>
<gene>
    <name evidence="3" type="ORF">CDAR_451891</name>
</gene>
<dbReference type="Proteomes" id="UP001054837">
    <property type="component" value="Unassembled WGS sequence"/>
</dbReference>
<keyword evidence="1" id="KW-0732">Signal</keyword>
<dbReference type="Gene3D" id="2.10.25.10">
    <property type="entry name" value="Laminin"/>
    <property type="match status" value="1"/>
</dbReference>
<protein>
    <recommendedName>
        <fullName evidence="2">TIL domain-containing protein</fullName>
    </recommendedName>
</protein>
<dbReference type="InterPro" id="IPR036084">
    <property type="entry name" value="Ser_inhib-like_sf"/>
</dbReference>
<dbReference type="EMBL" id="BPLQ01015731">
    <property type="protein sequence ID" value="GIY91268.1"/>
    <property type="molecule type" value="Genomic_DNA"/>
</dbReference>
<proteinExistence type="predicted"/>
<feature type="chain" id="PRO_5043999981" description="TIL domain-containing protein" evidence="1">
    <location>
        <begin position="20"/>
        <end position="95"/>
    </location>
</feature>
<accession>A0AAV4X9Y3</accession>